<dbReference type="GO" id="GO:0004825">
    <property type="term" value="F:methionine-tRNA ligase activity"/>
    <property type="evidence" value="ECO:0007669"/>
    <property type="project" value="UniProtKB-UniRule"/>
</dbReference>
<feature type="binding site" evidence="12">
    <location>
        <position position="156"/>
    </location>
    <ligand>
        <name>Zn(2+)</name>
        <dbReference type="ChEBI" id="CHEBI:29105"/>
    </ligand>
</feature>
<gene>
    <name evidence="12" type="primary">metG</name>
    <name evidence="15" type="ORF">FHR98_001827</name>
</gene>
<dbReference type="CDD" id="cd07957">
    <property type="entry name" value="Anticodon_Ia_Met"/>
    <property type="match status" value="1"/>
</dbReference>
<evidence type="ECO:0000313" key="16">
    <source>
        <dbReference type="Proteomes" id="UP000581135"/>
    </source>
</evidence>
<dbReference type="InterPro" id="IPR009080">
    <property type="entry name" value="tRNAsynth_Ia_anticodon-bd"/>
</dbReference>
<evidence type="ECO:0000256" key="3">
    <source>
        <dbReference type="ARBA" id="ARBA00008258"/>
    </source>
</evidence>
<keyword evidence="7 12" id="KW-0862">Zinc</keyword>
<dbReference type="RefSeq" id="WP_183416357.1">
    <property type="nucleotide sequence ID" value="NZ_JACHXA010000004.1"/>
</dbReference>
<evidence type="ECO:0000256" key="2">
    <source>
        <dbReference type="ARBA" id="ARBA00004496"/>
    </source>
</evidence>
<dbReference type="InterPro" id="IPR023458">
    <property type="entry name" value="Met-tRNA_ligase_1"/>
</dbReference>
<keyword evidence="5 12" id="KW-0436">Ligase</keyword>
<comment type="subcellular location">
    <subcellularLocation>
        <location evidence="2 12">Cytoplasm</location>
    </subcellularLocation>
</comment>
<dbReference type="AlphaFoldDB" id="A0A839SV28"/>
<evidence type="ECO:0000256" key="10">
    <source>
        <dbReference type="ARBA" id="ARBA00023146"/>
    </source>
</evidence>
<dbReference type="InterPro" id="IPR014758">
    <property type="entry name" value="Met-tRNA_synth"/>
</dbReference>
<comment type="function">
    <text evidence="1 12">Is required not only for elongation of protein synthesis but also for the initiation of all mRNA translation through initiator tRNA(fMet) aminoacylation.</text>
</comment>
<organism evidence="15 16">
    <name type="scientific">Limibacillus halophilus</name>
    <dbReference type="NCBI Taxonomy" id="1579333"/>
    <lineage>
        <taxon>Bacteria</taxon>
        <taxon>Pseudomonadati</taxon>
        <taxon>Pseudomonadota</taxon>
        <taxon>Alphaproteobacteria</taxon>
        <taxon>Rhodospirillales</taxon>
        <taxon>Rhodovibrionaceae</taxon>
        <taxon>Limibacillus</taxon>
    </lineage>
</organism>
<comment type="cofactor">
    <cofactor evidence="12">
        <name>Zn(2+)</name>
        <dbReference type="ChEBI" id="CHEBI:29105"/>
    </cofactor>
    <text evidence="12">Binds 1 zinc ion per subunit.</text>
</comment>
<feature type="domain" description="Methionyl-tRNA synthetase anticodon-binding" evidence="14">
    <location>
        <begin position="411"/>
        <end position="561"/>
    </location>
</feature>
<dbReference type="Gene3D" id="1.10.730.10">
    <property type="entry name" value="Isoleucyl-tRNA Synthetase, Domain 1"/>
    <property type="match status" value="1"/>
</dbReference>
<dbReference type="Proteomes" id="UP000581135">
    <property type="component" value="Unassembled WGS sequence"/>
</dbReference>
<evidence type="ECO:0000256" key="5">
    <source>
        <dbReference type="ARBA" id="ARBA00022598"/>
    </source>
</evidence>
<dbReference type="GO" id="GO:0006431">
    <property type="term" value="P:methionyl-tRNA aminoacylation"/>
    <property type="evidence" value="ECO:0007669"/>
    <property type="project" value="UniProtKB-UniRule"/>
</dbReference>
<evidence type="ECO:0000256" key="7">
    <source>
        <dbReference type="ARBA" id="ARBA00022833"/>
    </source>
</evidence>
<keyword evidence="16" id="KW-1185">Reference proteome</keyword>
<dbReference type="SUPFAM" id="SSF57770">
    <property type="entry name" value="Methionyl-tRNA synthetase (MetRS), Zn-domain"/>
    <property type="match status" value="1"/>
</dbReference>
<evidence type="ECO:0000256" key="1">
    <source>
        <dbReference type="ARBA" id="ARBA00003314"/>
    </source>
</evidence>
<dbReference type="HAMAP" id="MF_00098">
    <property type="entry name" value="Met_tRNA_synth_type1"/>
    <property type="match status" value="1"/>
</dbReference>
<dbReference type="GO" id="GO:0005524">
    <property type="term" value="F:ATP binding"/>
    <property type="evidence" value="ECO:0007669"/>
    <property type="project" value="UniProtKB-UniRule"/>
</dbReference>
<evidence type="ECO:0000256" key="12">
    <source>
        <dbReference type="HAMAP-Rule" id="MF_00098"/>
    </source>
</evidence>
<dbReference type="EMBL" id="JACHXA010000004">
    <property type="protein sequence ID" value="MBB3065540.1"/>
    <property type="molecule type" value="Genomic_DNA"/>
</dbReference>
<feature type="short sequence motif" description="'HIGH' region" evidence="12">
    <location>
        <begin position="11"/>
        <end position="21"/>
    </location>
</feature>
<comment type="caution">
    <text evidence="15">The sequence shown here is derived from an EMBL/GenBank/DDBJ whole genome shotgun (WGS) entry which is preliminary data.</text>
</comment>
<dbReference type="GO" id="GO:0046872">
    <property type="term" value="F:metal ion binding"/>
    <property type="evidence" value="ECO:0007669"/>
    <property type="project" value="UniProtKB-KW"/>
</dbReference>
<dbReference type="PANTHER" id="PTHR45765:SF1">
    <property type="entry name" value="METHIONINE--TRNA LIGASE, CYTOPLASMIC"/>
    <property type="match status" value="1"/>
</dbReference>
<evidence type="ECO:0000256" key="4">
    <source>
        <dbReference type="ARBA" id="ARBA00022490"/>
    </source>
</evidence>
<reference evidence="15 16" key="1">
    <citation type="submission" date="2020-08" db="EMBL/GenBank/DDBJ databases">
        <title>Genomic Encyclopedia of Type Strains, Phase III (KMG-III): the genomes of soil and plant-associated and newly described type strains.</title>
        <authorList>
            <person name="Whitman W."/>
        </authorList>
    </citation>
    <scope>NUCLEOTIDE SEQUENCE [LARGE SCALE GENOMIC DNA]</scope>
    <source>
        <strain evidence="15 16">CECT 8803</strain>
    </source>
</reference>
<feature type="binding site" evidence="12">
    <location>
        <position position="339"/>
    </location>
    <ligand>
        <name>ATP</name>
        <dbReference type="ChEBI" id="CHEBI:30616"/>
    </ligand>
</feature>
<dbReference type="InterPro" id="IPR014729">
    <property type="entry name" value="Rossmann-like_a/b/a_fold"/>
</dbReference>
<keyword evidence="10 12" id="KW-0030">Aminoacyl-tRNA synthetase</keyword>
<dbReference type="Pfam" id="PF09334">
    <property type="entry name" value="tRNA-synt_1g"/>
    <property type="match status" value="1"/>
</dbReference>
<sequence length="562" mass="63644">MARILITSALPYINGVKHLGNLVGSMLPGDVYARFMRMRGHDVLYICATDEHGTPAELAALEAGQSVEEYCREQHTIQAAIGARFQLSFDHFGRSSSPQNAELTQHFCKKLDEHGHIEERTISQVYSVDDARYLPDRYIVGTCPHCSYERARGDQCENCTRLLEPTDLIDARSAVSGSKNLEVRETKHLFLLQSSFVDQLRSWINSKDDWPNLVRSIALKWLDEGLHDRCITRDLSWGVPVDRPGFEGKVFYVWFDAPIEYIGATKEWADLDPENRDWRSWWDGKAKDLRYLQFMAKDNVPFHTVSFPCTLFGSGEDWKAVDFIKGFNWLTYYGGKFSTSQKRGIFMDMALEEFPSDYYRYWLMANAPEGSDSSFTWQSFVDGVNKDLADVLGNFVNRTLKFTTARFGDTVPDGGTWGAAEDKLASGLERLISSYAENMEAVQVRKALSDLRAIWVLGNEYLTDAAPWTTIKTDRDQAAVSVRTAINLIRLFATLAHPVIPENAGKLLESLGLEDNPEWPGRAIREELTAIKAGQHFQVPPILFEKVPAERVAELMARYGGE</sequence>
<evidence type="ECO:0000313" key="15">
    <source>
        <dbReference type="EMBL" id="MBB3065540.1"/>
    </source>
</evidence>
<dbReference type="InterPro" id="IPR029038">
    <property type="entry name" value="MetRS_Zn"/>
</dbReference>
<dbReference type="GO" id="GO:0017101">
    <property type="term" value="C:aminoacyl-tRNA synthetase multienzyme complex"/>
    <property type="evidence" value="ECO:0007669"/>
    <property type="project" value="TreeGrafter"/>
</dbReference>
<dbReference type="Pfam" id="PF19303">
    <property type="entry name" value="Anticodon_3"/>
    <property type="match status" value="1"/>
</dbReference>
<name>A0A839SV28_9PROT</name>
<dbReference type="SUPFAM" id="SSF52374">
    <property type="entry name" value="Nucleotidylyl transferase"/>
    <property type="match status" value="1"/>
</dbReference>
<dbReference type="Gene3D" id="3.40.50.620">
    <property type="entry name" value="HUPs"/>
    <property type="match status" value="1"/>
</dbReference>
<evidence type="ECO:0000256" key="9">
    <source>
        <dbReference type="ARBA" id="ARBA00022917"/>
    </source>
</evidence>
<dbReference type="EC" id="6.1.1.10" evidence="12"/>
<evidence type="ECO:0000256" key="6">
    <source>
        <dbReference type="ARBA" id="ARBA00022741"/>
    </source>
</evidence>
<dbReference type="PRINTS" id="PR01041">
    <property type="entry name" value="TRNASYNTHMET"/>
</dbReference>
<evidence type="ECO:0000259" key="13">
    <source>
        <dbReference type="Pfam" id="PF09334"/>
    </source>
</evidence>
<dbReference type="NCBIfam" id="TIGR00398">
    <property type="entry name" value="metG"/>
    <property type="match status" value="1"/>
</dbReference>
<keyword evidence="8 12" id="KW-0067">ATP-binding</keyword>
<keyword evidence="9 12" id="KW-0648">Protein biosynthesis</keyword>
<protein>
    <recommendedName>
        <fullName evidence="12">Methionine--tRNA ligase</fullName>
        <ecNumber evidence="12">6.1.1.10</ecNumber>
    </recommendedName>
    <alternativeName>
        <fullName evidence="12">Methionyl-tRNA synthetase</fullName>
        <shortName evidence="12">MetRS</shortName>
    </alternativeName>
</protein>
<dbReference type="FunFam" id="2.20.28.20:FF:000001">
    <property type="entry name" value="Methionine--tRNA ligase"/>
    <property type="match status" value="1"/>
</dbReference>
<feature type="short sequence motif" description="'KMSKS' region" evidence="12">
    <location>
        <begin position="336"/>
        <end position="340"/>
    </location>
</feature>
<feature type="binding site" evidence="12">
    <location>
        <position position="146"/>
    </location>
    <ligand>
        <name>Zn(2+)</name>
        <dbReference type="ChEBI" id="CHEBI:29105"/>
    </ligand>
</feature>
<dbReference type="InterPro" id="IPR015413">
    <property type="entry name" value="Methionyl/Leucyl_tRNA_Synth"/>
</dbReference>
<feature type="binding site" evidence="12">
    <location>
        <position position="159"/>
    </location>
    <ligand>
        <name>Zn(2+)</name>
        <dbReference type="ChEBI" id="CHEBI:29105"/>
    </ligand>
</feature>
<dbReference type="Gene3D" id="2.20.28.20">
    <property type="entry name" value="Methionyl-tRNA synthetase, Zn-domain"/>
    <property type="match status" value="1"/>
</dbReference>
<proteinExistence type="inferred from homology"/>
<evidence type="ECO:0000256" key="11">
    <source>
        <dbReference type="ARBA" id="ARBA00047364"/>
    </source>
</evidence>
<comment type="subunit">
    <text evidence="12">Monomer.</text>
</comment>
<accession>A0A839SV28</accession>
<comment type="similarity">
    <text evidence="3 12">Belongs to the class-I aminoacyl-tRNA synthetase family. MetG type 1 subfamily.</text>
</comment>
<dbReference type="SUPFAM" id="SSF47323">
    <property type="entry name" value="Anticodon-binding domain of a subclass of class I aminoacyl-tRNA synthetases"/>
    <property type="match status" value="1"/>
</dbReference>
<keyword evidence="6 12" id="KW-0547">Nucleotide-binding</keyword>
<comment type="catalytic activity">
    <reaction evidence="11 12">
        <text>tRNA(Met) + L-methionine + ATP = L-methionyl-tRNA(Met) + AMP + diphosphate</text>
        <dbReference type="Rhea" id="RHEA:13481"/>
        <dbReference type="Rhea" id="RHEA-COMP:9667"/>
        <dbReference type="Rhea" id="RHEA-COMP:9698"/>
        <dbReference type="ChEBI" id="CHEBI:30616"/>
        <dbReference type="ChEBI" id="CHEBI:33019"/>
        <dbReference type="ChEBI" id="CHEBI:57844"/>
        <dbReference type="ChEBI" id="CHEBI:78442"/>
        <dbReference type="ChEBI" id="CHEBI:78530"/>
        <dbReference type="ChEBI" id="CHEBI:456215"/>
        <dbReference type="EC" id="6.1.1.10"/>
    </reaction>
</comment>
<feature type="binding site" evidence="12">
    <location>
        <position position="143"/>
    </location>
    <ligand>
        <name>Zn(2+)</name>
        <dbReference type="ChEBI" id="CHEBI:29105"/>
    </ligand>
</feature>
<dbReference type="GO" id="GO:0005829">
    <property type="term" value="C:cytosol"/>
    <property type="evidence" value="ECO:0007669"/>
    <property type="project" value="TreeGrafter"/>
</dbReference>
<dbReference type="CDD" id="cd00814">
    <property type="entry name" value="MetRS_core"/>
    <property type="match status" value="1"/>
</dbReference>
<feature type="domain" description="Methionyl/Leucyl tRNA synthetase" evidence="13">
    <location>
        <begin position="4"/>
        <end position="400"/>
    </location>
</feature>
<dbReference type="InterPro" id="IPR033911">
    <property type="entry name" value="MetRS_core"/>
</dbReference>
<dbReference type="InterPro" id="IPR041872">
    <property type="entry name" value="Anticodon_Met"/>
</dbReference>
<dbReference type="PANTHER" id="PTHR45765">
    <property type="entry name" value="METHIONINE--TRNA LIGASE"/>
    <property type="match status" value="1"/>
</dbReference>
<evidence type="ECO:0000256" key="8">
    <source>
        <dbReference type="ARBA" id="ARBA00022840"/>
    </source>
</evidence>
<keyword evidence="4 12" id="KW-0963">Cytoplasm</keyword>
<evidence type="ECO:0000259" key="14">
    <source>
        <dbReference type="Pfam" id="PF19303"/>
    </source>
</evidence>
<keyword evidence="12" id="KW-0479">Metal-binding</keyword>